<dbReference type="RefSeq" id="WP_164692488.1">
    <property type="nucleotide sequence ID" value="NZ_JAAIKB010000001.1"/>
</dbReference>
<dbReference type="AlphaFoldDB" id="A0A6M1LEA1"/>
<reference evidence="2 3" key="1">
    <citation type="submission" date="2020-03" db="EMBL/GenBank/DDBJ databases">
        <title>Roseomonas stagni sp. nov., isolated from pond water in Japan.</title>
        <authorList>
            <person name="Furuhata K."/>
            <person name="Miyamoto H."/>
            <person name="Goto K."/>
        </authorList>
    </citation>
    <scope>NUCLEOTIDE SEQUENCE [LARGE SCALE GENOMIC DNA]</scope>
    <source>
        <strain evidence="2 3">PeD5</strain>
    </source>
</reference>
<feature type="signal peptide" evidence="1">
    <location>
        <begin position="1"/>
        <end position="18"/>
    </location>
</feature>
<protein>
    <submittedName>
        <fullName evidence="2">Uncharacterized protein</fullName>
    </submittedName>
</protein>
<proteinExistence type="predicted"/>
<keyword evidence="1" id="KW-0732">Signal</keyword>
<evidence type="ECO:0000313" key="3">
    <source>
        <dbReference type="Proteomes" id="UP000475385"/>
    </source>
</evidence>
<accession>A0A6M1LEA1</accession>
<dbReference type="Proteomes" id="UP000475385">
    <property type="component" value="Unassembled WGS sequence"/>
</dbReference>
<organism evidence="2 3">
    <name type="scientific">Falsiroseomonas algicola</name>
    <dbReference type="NCBI Taxonomy" id="2716930"/>
    <lineage>
        <taxon>Bacteria</taxon>
        <taxon>Pseudomonadati</taxon>
        <taxon>Pseudomonadota</taxon>
        <taxon>Alphaproteobacteria</taxon>
        <taxon>Acetobacterales</taxon>
        <taxon>Roseomonadaceae</taxon>
        <taxon>Falsiroseomonas</taxon>
    </lineage>
</organism>
<keyword evidence="3" id="KW-1185">Reference proteome</keyword>
<dbReference type="EMBL" id="JAAIKB010000001">
    <property type="protein sequence ID" value="NGM18603.1"/>
    <property type="molecule type" value="Genomic_DNA"/>
</dbReference>
<gene>
    <name evidence="2" type="ORF">G3576_01165</name>
</gene>
<name>A0A6M1LEA1_9PROT</name>
<sequence length="126" mass="13367">MRVILAVLGLLAATPALAQSPITAWCGGGVTGGGGGTRIMPDGTIIRLNRATATANQTITPLGQDQAAYARWNEALARAGFATMRRGEFSNMTCSLSQDRTTVLWPINAPPPALAEVFREMQGWRP</sequence>
<feature type="chain" id="PRO_5026860886" evidence="1">
    <location>
        <begin position="19"/>
        <end position="126"/>
    </location>
</feature>
<comment type="caution">
    <text evidence="2">The sequence shown here is derived from an EMBL/GenBank/DDBJ whole genome shotgun (WGS) entry which is preliminary data.</text>
</comment>
<evidence type="ECO:0000313" key="2">
    <source>
        <dbReference type="EMBL" id="NGM18603.1"/>
    </source>
</evidence>
<evidence type="ECO:0000256" key="1">
    <source>
        <dbReference type="SAM" id="SignalP"/>
    </source>
</evidence>